<reference evidence="1" key="1">
    <citation type="submission" date="2023-06" db="EMBL/GenBank/DDBJ databases">
        <title>Genome-scale phylogeny and comparative genomics of the fungal order Sordariales.</title>
        <authorList>
            <consortium name="Lawrence Berkeley National Laboratory"/>
            <person name="Hensen N."/>
            <person name="Bonometti L."/>
            <person name="Westerberg I."/>
            <person name="Brannstrom I.O."/>
            <person name="Guillou S."/>
            <person name="Cros-Aarteil S."/>
            <person name="Calhoun S."/>
            <person name="Haridas S."/>
            <person name="Kuo A."/>
            <person name="Mondo S."/>
            <person name="Pangilinan J."/>
            <person name="Riley R."/>
            <person name="Labutti K."/>
            <person name="Andreopoulos B."/>
            <person name="Lipzen A."/>
            <person name="Chen C."/>
            <person name="Yanf M."/>
            <person name="Daum C."/>
            <person name="Ng V."/>
            <person name="Clum A."/>
            <person name="Steindorff A."/>
            <person name="Ohm R."/>
            <person name="Martin F."/>
            <person name="Silar P."/>
            <person name="Natvig D."/>
            <person name="Lalanne C."/>
            <person name="Gautier V."/>
            <person name="Ament-Velasquez S.L."/>
            <person name="Kruys A."/>
            <person name="Hutchinson M.I."/>
            <person name="Powell A.J."/>
            <person name="Barry K."/>
            <person name="Miller A.N."/>
            <person name="Grigoriev I.V."/>
            <person name="Debuchy R."/>
            <person name="Gladieux P."/>
            <person name="Thoren M.H."/>
            <person name="Johannesson H."/>
        </authorList>
    </citation>
    <scope>NUCLEOTIDE SEQUENCE</scope>
    <source>
        <strain evidence="1">SMH2532-1</strain>
    </source>
</reference>
<name>A0AA39YMU2_9PEZI</name>
<evidence type="ECO:0000313" key="1">
    <source>
        <dbReference type="EMBL" id="KAK0655456.1"/>
    </source>
</evidence>
<dbReference type="Proteomes" id="UP001174936">
    <property type="component" value="Unassembled WGS sequence"/>
</dbReference>
<gene>
    <name evidence="1" type="ORF">B0T16DRAFT_397015</name>
</gene>
<organism evidence="1 2">
    <name type="scientific">Cercophora newfieldiana</name>
    <dbReference type="NCBI Taxonomy" id="92897"/>
    <lineage>
        <taxon>Eukaryota</taxon>
        <taxon>Fungi</taxon>
        <taxon>Dikarya</taxon>
        <taxon>Ascomycota</taxon>
        <taxon>Pezizomycotina</taxon>
        <taxon>Sordariomycetes</taxon>
        <taxon>Sordariomycetidae</taxon>
        <taxon>Sordariales</taxon>
        <taxon>Lasiosphaeriaceae</taxon>
        <taxon>Cercophora</taxon>
    </lineage>
</organism>
<proteinExistence type="predicted"/>
<dbReference type="AlphaFoldDB" id="A0AA39YMU2"/>
<dbReference type="EMBL" id="JAULSV010000001">
    <property type="protein sequence ID" value="KAK0655456.1"/>
    <property type="molecule type" value="Genomic_DNA"/>
</dbReference>
<keyword evidence="2" id="KW-1185">Reference proteome</keyword>
<evidence type="ECO:0000313" key="2">
    <source>
        <dbReference type="Proteomes" id="UP001174936"/>
    </source>
</evidence>
<protein>
    <submittedName>
        <fullName evidence="1">Uncharacterized protein</fullName>
    </submittedName>
</protein>
<sequence length="87" mass="9348">MASTMSAFTAALKFELVAKCSTTGTRASTITIPGHQLPALPQQYIPPRPPARPGARRRLPDSLVTQTGHYHRGACASSRRTTARPCC</sequence>
<comment type="caution">
    <text evidence="1">The sequence shown here is derived from an EMBL/GenBank/DDBJ whole genome shotgun (WGS) entry which is preliminary data.</text>
</comment>
<accession>A0AA39YMU2</accession>